<dbReference type="AlphaFoldDB" id="A0A506XXM8"/>
<organism evidence="1 2">
    <name type="scientific">Schumannella soli</name>
    <dbReference type="NCBI Taxonomy" id="2590779"/>
    <lineage>
        <taxon>Bacteria</taxon>
        <taxon>Bacillati</taxon>
        <taxon>Actinomycetota</taxon>
        <taxon>Actinomycetes</taxon>
        <taxon>Micrococcales</taxon>
        <taxon>Microbacteriaceae</taxon>
        <taxon>Schumannella</taxon>
    </lineage>
</organism>
<reference evidence="1 2" key="1">
    <citation type="submission" date="2019-06" db="EMBL/GenBank/DDBJ databases">
        <authorList>
            <person name="Li F."/>
        </authorList>
    </citation>
    <scope>NUCLEOTIDE SEQUENCE [LARGE SCALE GENOMIC DNA]</scope>
    <source>
        <strain evidence="1 2">10F1D-1</strain>
    </source>
</reference>
<comment type="caution">
    <text evidence="1">The sequence shown here is derived from an EMBL/GenBank/DDBJ whole genome shotgun (WGS) entry which is preliminary data.</text>
</comment>
<protein>
    <submittedName>
        <fullName evidence="1">Uncharacterized protein</fullName>
    </submittedName>
</protein>
<dbReference type="RefSeq" id="WP_141162049.1">
    <property type="nucleotide sequence ID" value="NZ_VHQG01000001.1"/>
</dbReference>
<accession>A0A506XXM8</accession>
<proteinExistence type="predicted"/>
<sequence length="135" mass="14624">MNARRPSADRTMMCAFGNLSIAALRLEALRDRAELLAGNTENFHGWNQKVGQVIELFERIQLSIIDADHVGNTIPVQLGNGAHVPADAAYLDRLTERLLKLQQIGILRGYDDTAHALVGQPQPASISAEPLAAAS</sequence>
<dbReference type="EMBL" id="VHQG01000001">
    <property type="protein sequence ID" value="TPW77521.1"/>
    <property type="molecule type" value="Genomic_DNA"/>
</dbReference>
<dbReference type="OrthoDB" id="9847429at2"/>
<name>A0A506XXM8_9MICO</name>
<gene>
    <name evidence="1" type="ORF">FJ657_02240</name>
</gene>
<keyword evidence="2" id="KW-1185">Reference proteome</keyword>
<evidence type="ECO:0000313" key="1">
    <source>
        <dbReference type="EMBL" id="TPW77521.1"/>
    </source>
</evidence>
<dbReference type="Proteomes" id="UP000316252">
    <property type="component" value="Unassembled WGS sequence"/>
</dbReference>
<evidence type="ECO:0000313" key="2">
    <source>
        <dbReference type="Proteomes" id="UP000316252"/>
    </source>
</evidence>